<comment type="similarity">
    <text evidence="1">Belongs to the FGGY kinase family.</text>
</comment>
<dbReference type="PROSITE" id="PS00933">
    <property type="entry name" value="FGGY_KINASES_1"/>
    <property type="match status" value="1"/>
</dbReference>
<organism evidence="6 8">
    <name type="scientific">Blautia obeum</name>
    <dbReference type="NCBI Taxonomy" id="40520"/>
    <lineage>
        <taxon>Bacteria</taxon>
        <taxon>Bacillati</taxon>
        <taxon>Bacillota</taxon>
        <taxon>Clostridia</taxon>
        <taxon>Lachnospirales</taxon>
        <taxon>Lachnospiraceae</taxon>
        <taxon>Blautia</taxon>
    </lineage>
</organism>
<evidence type="ECO:0000259" key="5">
    <source>
        <dbReference type="Pfam" id="PF02782"/>
    </source>
</evidence>
<dbReference type="CDD" id="cd07773">
    <property type="entry name" value="ASKHA_NBD_FGGY_FK"/>
    <property type="match status" value="1"/>
</dbReference>
<proteinExistence type="inferred from homology"/>
<dbReference type="EC" id="2.7.1.30" evidence="6"/>
<dbReference type="Pfam" id="PF00370">
    <property type="entry name" value="FGGY_N"/>
    <property type="match status" value="1"/>
</dbReference>
<dbReference type="SUPFAM" id="SSF53067">
    <property type="entry name" value="Actin-like ATPase domain"/>
    <property type="match status" value="2"/>
</dbReference>
<dbReference type="GO" id="GO:0005975">
    <property type="term" value="P:carbohydrate metabolic process"/>
    <property type="evidence" value="ECO:0007669"/>
    <property type="project" value="InterPro"/>
</dbReference>
<name>A0A174SKX9_9FIRM</name>
<reference evidence="7 9" key="2">
    <citation type="submission" date="2018-08" db="EMBL/GenBank/DDBJ databases">
        <title>A genome reference for cultivated species of the human gut microbiota.</title>
        <authorList>
            <person name="Zou Y."/>
            <person name="Xue W."/>
            <person name="Luo G."/>
        </authorList>
    </citation>
    <scope>NUCLEOTIDE SEQUENCE [LARGE SCALE GENOMIC DNA]</scope>
    <source>
        <strain evidence="7 9">AF37-6AC</strain>
    </source>
</reference>
<sequence>MKIAGLDIGTTGCKLTVFDENGNYLDKAYKEYPAIRKSEEHEIDADVIWQGVLSVMKEIGKNYPDIAGIGVTSFGETCVLADADGKPLHQAMLYTDPRGAKECKALVDGIGEKKLASMTGLKPHEMYSISKIMWIKKHKPEIYGKAEHIFLMEDYVVFSLTGKAQIDYSLAARTMAFDISALQWSREIFECAGIDMLLMSEPVPTGTSAGKIKPEIAELTGISSSAVIVSMSHDQVAAAVGAGVFSSDIAVDGAGTVECITPMCDELPELELMYEGNFAVVPYVIPGKYLCYAFSYTGGALIQWCVDTLAKQEKKEAAREGISVNTLLEGAESDPTGMLVLPHFAGAATPYMDIGSKGAIVGLTVATEVPEIYRACMEGVVYEMLLNKEYLEDYGVEFYMMHATGGGAKSKVWMQMKADILNVPITELETVDAGTVGSAMMTGIVTGCFKDLKDAAEHMIKKKKVYTPRGEMHEKYLVIYKRYRKLYQSVRPLV</sequence>
<dbReference type="PIRSF" id="PIRSF000538">
    <property type="entry name" value="GlpK"/>
    <property type="match status" value="1"/>
</dbReference>
<dbReference type="InterPro" id="IPR043129">
    <property type="entry name" value="ATPase_NBD"/>
</dbReference>
<evidence type="ECO:0000313" key="6">
    <source>
        <dbReference type="EMBL" id="CUP97021.1"/>
    </source>
</evidence>
<dbReference type="EMBL" id="CZBA01000026">
    <property type="protein sequence ID" value="CUP97021.1"/>
    <property type="molecule type" value="Genomic_DNA"/>
</dbReference>
<evidence type="ECO:0000256" key="2">
    <source>
        <dbReference type="ARBA" id="ARBA00022679"/>
    </source>
</evidence>
<feature type="domain" description="Carbohydrate kinase FGGY C-terminal" evidence="5">
    <location>
        <begin position="285"/>
        <end position="443"/>
    </location>
</feature>
<feature type="domain" description="Carbohydrate kinase FGGY N-terminal" evidence="4">
    <location>
        <begin position="4"/>
        <end position="241"/>
    </location>
</feature>
<dbReference type="OrthoDB" id="9805576at2"/>
<dbReference type="Pfam" id="PF02782">
    <property type="entry name" value="FGGY_C"/>
    <property type="match status" value="1"/>
</dbReference>
<dbReference type="InterPro" id="IPR018484">
    <property type="entry name" value="FGGY_N"/>
</dbReference>
<evidence type="ECO:0000256" key="3">
    <source>
        <dbReference type="ARBA" id="ARBA00022777"/>
    </source>
</evidence>
<evidence type="ECO:0000256" key="1">
    <source>
        <dbReference type="ARBA" id="ARBA00009156"/>
    </source>
</evidence>
<evidence type="ECO:0000259" key="4">
    <source>
        <dbReference type="Pfam" id="PF00370"/>
    </source>
</evidence>
<gene>
    <name evidence="6" type="primary">glpK_4</name>
    <name evidence="7" type="ORF">DW021_14045</name>
    <name evidence="6" type="ORF">ERS852533_03244</name>
</gene>
<dbReference type="InterPro" id="IPR018485">
    <property type="entry name" value="FGGY_C"/>
</dbReference>
<dbReference type="InterPro" id="IPR018483">
    <property type="entry name" value="Carb_kinase_FGGY_CS"/>
</dbReference>
<dbReference type="Proteomes" id="UP000285897">
    <property type="component" value="Unassembled WGS sequence"/>
</dbReference>
<evidence type="ECO:0000313" key="9">
    <source>
        <dbReference type="Proteomes" id="UP000285897"/>
    </source>
</evidence>
<dbReference type="InterPro" id="IPR000577">
    <property type="entry name" value="Carb_kinase_FGGY"/>
</dbReference>
<evidence type="ECO:0000313" key="7">
    <source>
        <dbReference type="EMBL" id="RHL44369.1"/>
    </source>
</evidence>
<dbReference type="AlphaFoldDB" id="A0A174SKX9"/>
<reference evidence="6 8" key="1">
    <citation type="submission" date="2015-09" db="EMBL/GenBank/DDBJ databases">
        <authorList>
            <consortium name="Pathogen Informatics"/>
        </authorList>
    </citation>
    <scope>NUCLEOTIDE SEQUENCE [LARGE SCALE GENOMIC DNA]</scope>
    <source>
        <strain evidence="6 8">2789STDY5834921</strain>
    </source>
</reference>
<keyword evidence="3 6" id="KW-0418">Kinase</keyword>
<dbReference type="InterPro" id="IPR050406">
    <property type="entry name" value="FGGY_Carb_Kinase"/>
</dbReference>
<dbReference type="GO" id="GO:0004370">
    <property type="term" value="F:glycerol kinase activity"/>
    <property type="evidence" value="ECO:0007669"/>
    <property type="project" value="UniProtKB-EC"/>
</dbReference>
<dbReference type="EMBL" id="QROS01000012">
    <property type="protein sequence ID" value="RHL44369.1"/>
    <property type="molecule type" value="Genomic_DNA"/>
</dbReference>
<dbReference type="RefSeq" id="WP_055056914.1">
    <property type="nucleotide sequence ID" value="NZ_CZBA01000026.1"/>
</dbReference>
<protein>
    <submittedName>
        <fullName evidence="7">Carbohydrate kinase</fullName>
    </submittedName>
    <submittedName>
        <fullName evidence="6">Glycerol kinase</fullName>
        <ecNumber evidence="6">2.7.1.30</ecNumber>
    </submittedName>
</protein>
<evidence type="ECO:0000313" key="8">
    <source>
        <dbReference type="Proteomes" id="UP000095413"/>
    </source>
</evidence>
<accession>A0A174SKX9</accession>
<dbReference type="PANTHER" id="PTHR43095">
    <property type="entry name" value="SUGAR KINASE"/>
    <property type="match status" value="1"/>
</dbReference>
<dbReference type="Proteomes" id="UP000095413">
    <property type="component" value="Unassembled WGS sequence"/>
</dbReference>
<keyword evidence="2 6" id="KW-0808">Transferase</keyword>
<dbReference type="Gene3D" id="3.30.420.40">
    <property type="match status" value="2"/>
</dbReference>